<evidence type="ECO:0000313" key="7">
    <source>
        <dbReference type="EMBL" id="OKA27236.1"/>
    </source>
</evidence>
<evidence type="ECO:0000313" key="9">
    <source>
        <dbReference type="Proteomes" id="UP000186677"/>
    </source>
</evidence>
<evidence type="ECO:0000256" key="1">
    <source>
        <dbReference type="ARBA" id="ARBA00009437"/>
    </source>
</evidence>
<sequence>MINLRHIEVFRAIMTAGSVTNAAQLLHTSQPTISRELARLEYLVGFELFERGRGRLHATARAVVLFQEVELAFIGLDRIVSFAESLSRFSQGAFSVACIPAFSHALLPQVCKHLIANHPGVSVEIATLESPWLEEQLTLQRHDVGLTEHDEAPPGTELQLLMSVDEVCILPDGHPLLEKNILSLEDIRDQTFVSFSKGDRYRRVLDVLFKEAGIDRFIQVETHSAVSVCSMVQAGLGIAILNPLTAIMFQGQGVNIRPLAFSLPFQISLVKPLYRSSTPFQQYFADALQREISLQAEQLSTLGVSVTLESLDNVLTPASL</sequence>
<evidence type="ECO:0000256" key="4">
    <source>
        <dbReference type="ARBA" id="ARBA00023163"/>
    </source>
</evidence>
<dbReference type="GO" id="GO:0003700">
    <property type="term" value="F:DNA-binding transcription factor activity"/>
    <property type="evidence" value="ECO:0007669"/>
    <property type="project" value="InterPro"/>
</dbReference>
<dbReference type="PANTHER" id="PTHR30427">
    <property type="entry name" value="TRANSCRIPTIONAL ACTIVATOR PROTEIN LYSR"/>
    <property type="match status" value="1"/>
</dbReference>
<evidence type="ECO:0000313" key="6">
    <source>
        <dbReference type="EMBL" id="OKA22527.1"/>
    </source>
</evidence>
<dbReference type="PRINTS" id="PR00039">
    <property type="entry name" value="HTHLYSR"/>
</dbReference>
<dbReference type="InterPro" id="IPR036388">
    <property type="entry name" value="WH-like_DNA-bd_sf"/>
</dbReference>
<keyword evidence="2" id="KW-0805">Transcription regulation</keyword>
<dbReference type="RefSeq" id="WP_060693097.1">
    <property type="nucleotide sequence ID" value="NZ_CP012676.1"/>
</dbReference>
<dbReference type="InterPro" id="IPR005119">
    <property type="entry name" value="LysR_subst-bd"/>
</dbReference>
<proteinExistence type="inferred from homology"/>
<dbReference type="InterPro" id="IPR036390">
    <property type="entry name" value="WH_DNA-bd_sf"/>
</dbReference>
<dbReference type="GO" id="GO:0009089">
    <property type="term" value="P:lysine biosynthetic process via diaminopimelate"/>
    <property type="evidence" value="ECO:0007669"/>
    <property type="project" value="TreeGrafter"/>
</dbReference>
<keyword evidence="4" id="KW-0804">Transcription</keyword>
<evidence type="ECO:0000256" key="3">
    <source>
        <dbReference type="ARBA" id="ARBA00023125"/>
    </source>
</evidence>
<dbReference type="GO" id="GO:0043565">
    <property type="term" value="F:sequence-specific DNA binding"/>
    <property type="evidence" value="ECO:0007669"/>
    <property type="project" value="TreeGrafter"/>
</dbReference>
<reference evidence="6 9" key="2">
    <citation type="submission" date="2016-11" db="EMBL/GenBank/DDBJ databases">
        <title>Draft genome of Pseudomonas versuta A4R1.5.</title>
        <authorList>
            <person name="See-Too W.-S."/>
        </authorList>
    </citation>
    <scope>NUCLEOTIDE SEQUENCE [LARGE SCALE GENOMIC DNA]</scope>
    <source>
        <strain evidence="6 9">A4R1.5</strain>
    </source>
</reference>
<dbReference type="Proteomes" id="UP000185990">
    <property type="component" value="Unassembled WGS sequence"/>
</dbReference>
<accession>A0A1Q4KLW3</accession>
<dbReference type="KEGG" id="ppsy:AOC04_10465"/>
<dbReference type="Pfam" id="PF03466">
    <property type="entry name" value="LysR_substrate"/>
    <property type="match status" value="1"/>
</dbReference>
<accession>A0A0M4QIN0</accession>
<dbReference type="EMBL" id="MPJC01000004">
    <property type="protein sequence ID" value="OKA22527.1"/>
    <property type="molecule type" value="Genomic_DNA"/>
</dbReference>
<name>A0A0M4QIN0_9PSED</name>
<dbReference type="EMBL" id="MPJD01000010">
    <property type="protein sequence ID" value="OKA27236.1"/>
    <property type="molecule type" value="Genomic_DNA"/>
</dbReference>
<dbReference type="GO" id="GO:0010628">
    <property type="term" value="P:positive regulation of gene expression"/>
    <property type="evidence" value="ECO:0007669"/>
    <property type="project" value="TreeGrafter"/>
</dbReference>
<comment type="caution">
    <text evidence="7">The sequence shown here is derived from an EMBL/GenBank/DDBJ whole genome shotgun (WGS) entry which is preliminary data.</text>
</comment>
<feature type="domain" description="HTH lysR-type" evidence="5">
    <location>
        <begin position="2"/>
        <end position="59"/>
    </location>
</feature>
<dbReference type="AlphaFoldDB" id="A0A0M4QIN0"/>
<dbReference type="OrthoDB" id="8849678at2"/>
<comment type="similarity">
    <text evidence="1">Belongs to the LysR transcriptional regulatory family.</text>
</comment>
<evidence type="ECO:0000256" key="2">
    <source>
        <dbReference type="ARBA" id="ARBA00023015"/>
    </source>
</evidence>
<dbReference type="Gene3D" id="3.40.190.290">
    <property type="match status" value="1"/>
</dbReference>
<dbReference type="Pfam" id="PF00126">
    <property type="entry name" value="HTH_1"/>
    <property type="match status" value="1"/>
</dbReference>
<reference evidence="7 8" key="1">
    <citation type="submission" date="2016-11" db="EMBL/GenBank/DDBJ databases">
        <title>Draft genome of Pseudomonas versuta A4R1.12.</title>
        <authorList>
            <person name="See-Too W.-S."/>
        </authorList>
    </citation>
    <scope>NUCLEOTIDE SEQUENCE [LARGE SCALE GENOMIC DNA]</scope>
    <source>
        <strain evidence="7 8">A4R1.12</strain>
    </source>
</reference>
<dbReference type="Proteomes" id="UP000186677">
    <property type="component" value="Unassembled WGS sequence"/>
</dbReference>
<keyword evidence="3" id="KW-0238">DNA-binding</keyword>
<protein>
    <submittedName>
        <fullName evidence="7">LysR family transcriptional regulator</fullName>
    </submittedName>
</protein>
<organism evidence="7 8">
    <name type="scientific">Pseudomonas versuta</name>
    <dbReference type="NCBI Taxonomy" id="1788301"/>
    <lineage>
        <taxon>Bacteria</taxon>
        <taxon>Pseudomonadati</taxon>
        <taxon>Pseudomonadota</taxon>
        <taxon>Gammaproteobacteria</taxon>
        <taxon>Pseudomonadales</taxon>
        <taxon>Pseudomonadaceae</taxon>
        <taxon>Pseudomonas</taxon>
    </lineage>
</organism>
<dbReference type="PANTHER" id="PTHR30427:SF1">
    <property type="entry name" value="TRANSCRIPTIONAL ACTIVATOR PROTEIN LYSR"/>
    <property type="match status" value="1"/>
</dbReference>
<dbReference type="Gene3D" id="1.10.10.10">
    <property type="entry name" value="Winged helix-like DNA-binding domain superfamily/Winged helix DNA-binding domain"/>
    <property type="match status" value="1"/>
</dbReference>
<evidence type="ECO:0000259" key="5">
    <source>
        <dbReference type="PROSITE" id="PS50931"/>
    </source>
</evidence>
<keyword evidence="9" id="KW-1185">Reference proteome</keyword>
<evidence type="ECO:0000313" key="8">
    <source>
        <dbReference type="Proteomes" id="UP000185990"/>
    </source>
</evidence>
<dbReference type="PROSITE" id="PS50931">
    <property type="entry name" value="HTH_LYSR"/>
    <property type="match status" value="1"/>
</dbReference>
<dbReference type="InterPro" id="IPR000847">
    <property type="entry name" value="LysR_HTH_N"/>
</dbReference>
<dbReference type="SUPFAM" id="SSF53850">
    <property type="entry name" value="Periplasmic binding protein-like II"/>
    <property type="match status" value="1"/>
</dbReference>
<dbReference type="SUPFAM" id="SSF46785">
    <property type="entry name" value="Winged helix' DNA-binding domain"/>
    <property type="match status" value="1"/>
</dbReference>
<gene>
    <name evidence="6" type="ORF">BOH73_08895</name>
    <name evidence="7" type="ORF">BOH74_05495</name>
</gene>
<dbReference type="NCBIfam" id="NF008239">
    <property type="entry name" value="PRK11013.1"/>
    <property type="match status" value="1"/>
</dbReference>